<comment type="caution">
    <text evidence="3">The sequence shown here is derived from an EMBL/GenBank/DDBJ whole genome shotgun (WGS) entry which is preliminary data.</text>
</comment>
<reference evidence="3" key="3">
    <citation type="submission" date="2016-08" db="EMBL/GenBank/DDBJ databases">
        <title>Sequencing, Assembly and Comparative Genomics of S. aureofaciens ATCC 10762.</title>
        <authorList>
            <person name="Gradnigo J.S."/>
            <person name="Johnson N."/>
            <person name="Somerville G.A."/>
        </authorList>
    </citation>
    <scope>NUCLEOTIDE SEQUENCE [LARGE SCALE GENOMIC DNA]</scope>
    <source>
        <strain evidence="3">ATCC 10762</strain>
    </source>
</reference>
<dbReference type="Proteomes" id="UP000037395">
    <property type="component" value="Unassembled WGS sequence"/>
</dbReference>
<evidence type="ECO:0000313" key="3">
    <source>
        <dbReference type="EMBL" id="OEV35079.1"/>
    </source>
</evidence>
<keyword evidence="1" id="KW-0472">Membrane</keyword>
<evidence type="ECO:0000313" key="2">
    <source>
        <dbReference type="EMBL" id="GGU76591.1"/>
    </source>
</evidence>
<accession>A0A1E7N2Z8</accession>
<keyword evidence="4" id="KW-1185">Reference proteome</keyword>
<proteinExistence type="predicted"/>
<evidence type="ECO:0000256" key="1">
    <source>
        <dbReference type="SAM" id="Phobius"/>
    </source>
</evidence>
<reference evidence="2" key="1">
    <citation type="journal article" date="2014" name="Int. J. Syst. Evol. Microbiol.">
        <title>Complete genome sequence of Corynebacterium casei LMG S-19264T (=DSM 44701T), isolated from a smear-ripened cheese.</title>
        <authorList>
            <consortium name="US DOE Joint Genome Institute (JGI-PGF)"/>
            <person name="Walter F."/>
            <person name="Albersmeier A."/>
            <person name="Kalinowski J."/>
            <person name="Ruckert C."/>
        </authorList>
    </citation>
    <scope>NUCLEOTIDE SEQUENCE</scope>
    <source>
        <strain evidence="2">JCM 4434</strain>
    </source>
</reference>
<dbReference type="EMBL" id="BMUB01000006">
    <property type="protein sequence ID" value="GGU76591.1"/>
    <property type="molecule type" value="Genomic_DNA"/>
</dbReference>
<dbReference type="EMBL" id="JPRF03000039">
    <property type="protein sequence ID" value="OEV35079.1"/>
    <property type="molecule type" value="Genomic_DNA"/>
</dbReference>
<reference evidence="3 4" key="2">
    <citation type="submission" date="2014-07" db="EMBL/GenBank/DDBJ databases">
        <authorList>
            <person name="Zhang J.E."/>
            <person name="Yang H."/>
            <person name="Guo J."/>
            <person name="Deng Z."/>
            <person name="Luo H."/>
            <person name="Luo M."/>
            <person name="Zhao B."/>
        </authorList>
    </citation>
    <scope>NUCLEOTIDE SEQUENCE [LARGE SCALE GENOMIC DNA]</scope>
    <source>
        <strain evidence="3">ATCC 10762</strain>
        <strain evidence="4">ATCC 10762 / DSM 40127 / CCM 3239 / JCM 4008 / LMG 5968 / NBRC 12843 / NCIMB 8234 / A-377</strain>
    </source>
</reference>
<organism evidence="3 4">
    <name type="scientific">Kitasatospora aureofaciens</name>
    <name type="common">Streptomyces aureofaciens</name>
    <dbReference type="NCBI Taxonomy" id="1894"/>
    <lineage>
        <taxon>Bacteria</taxon>
        <taxon>Bacillati</taxon>
        <taxon>Actinomycetota</taxon>
        <taxon>Actinomycetes</taxon>
        <taxon>Kitasatosporales</taxon>
        <taxon>Streptomycetaceae</taxon>
        <taxon>Kitasatospora</taxon>
    </lineage>
</organism>
<evidence type="ECO:0008006" key="5">
    <source>
        <dbReference type="Google" id="ProtNLM"/>
    </source>
</evidence>
<keyword evidence="1" id="KW-0812">Transmembrane</keyword>
<keyword evidence="1" id="KW-1133">Transmembrane helix</keyword>
<name>A0A1E7N2Z8_KITAU</name>
<dbReference type="KEGG" id="kau:B6264_08095"/>
<gene>
    <name evidence="2" type="ORF">GCM10010502_30430</name>
    <name evidence="3" type="ORF">HS99_0034000</name>
</gene>
<reference evidence="2" key="5">
    <citation type="submission" date="2020-09" db="EMBL/GenBank/DDBJ databases">
        <authorList>
            <person name="Sun Q."/>
            <person name="Ohkuma M."/>
        </authorList>
    </citation>
    <scope>NUCLEOTIDE SEQUENCE</scope>
    <source>
        <strain evidence="2">JCM 4434</strain>
    </source>
</reference>
<dbReference type="AlphaFoldDB" id="A0A1E7N2Z8"/>
<reference evidence="4" key="4">
    <citation type="submission" date="2016-08" db="EMBL/GenBank/DDBJ databases">
        <title>Sequencing, assembly and comparative genomics of S. aureofaciens ATCC 10762.</title>
        <authorList>
            <person name="Gradnigo J.S."/>
            <person name="Johnson N."/>
            <person name="Somerville G.A."/>
        </authorList>
    </citation>
    <scope>NUCLEOTIDE SEQUENCE [LARGE SCALE GENOMIC DNA]</scope>
    <source>
        <strain evidence="4">ATCC 10762 / DSM 40127 / CCM 3239 / JCM 4008 / LMG 5968 / NBRC 12843 / NCIMB 8234 / A-377</strain>
    </source>
</reference>
<dbReference type="Proteomes" id="UP000610124">
    <property type="component" value="Unassembled WGS sequence"/>
</dbReference>
<evidence type="ECO:0000313" key="4">
    <source>
        <dbReference type="Proteomes" id="UP000037395"/>
    </source>
</evidence>
<dbReference type="STRING" id="1894.ADK78_02320"/>
<accession>A0A8H9HQA4</accession>
<feature type="transmembrane region" description="Helical" evidence="1">
    <location>
        <begin position="22"/>
        <end position="42"/>
    </location>
</feature>
<protein>
    <recommendedName>
        <fullName evidence="5">Amino acid permease</fullName>
    </recommendedName>
</protein>
<sequence>MSAAIDQPTPSGLRRTLGVRDLMVYGLLFIAPMAPVGVFGVLDASAGAAEGGTADGVGGRR</sequence>